<dbReference type="SUPFAM" id="SSF52540">
    <property type="entry name" value="P-loop containing nucleoside triphosphate hydrolases"/>
    <property type="match status" value="1"/>
</dbReference>
<dbReference type="InterPro" id="IPR003593">
    <property type="entry name" value="AAA+_ATPase"/>
</dbReference>
<protein>
    <recommendedName>
        <fullName evidence="1">AAA+ ATPase domain-containing protein</fullName>
    </recommendedName>
</protein>
<proteinExistence type="predicted"/>
<dbReference type="GO" id="GO:0005524">
    <property type="term" value="F:ATP binding"/>
    <property type="evidence" value="ECO:0007669"/>
    <property type="project" value="InterPro"/>
</dbReference>
<evidence type="ECO:0000313" key="2">
    <source>
        <dbReference type="EMBL" id="MBB4615775.1"/>
    </source>
</evidence>
<dbReference type="SMART" id="SM00382">
    <property type="entry name" value="AAA"/>
    <property type="match status" value="1"/>
</dbReference>
<dbReference type="RefSeq" id="WP_220094566.1">
    <property type="nucleotide sequence ID" value="NZ_JACHOA010000012.1"/>
</dbReference>
<dbReference type="AlphaFoldDB" id="A0A7W7AEW2"/>
<dbReference type="GO" id="GO:0016887">
    <property type="term" value="F:ATP hydrolysis activity"/>
    <property type="evidence" value="ECO:0007669"/>
    <property type="project" value="InterPro"/>
</dbReference>
<sequence length="1016" mass="114571">MLDAEFKAWLDQRLWKGKPLEKKAKDNRYRRSTRAERGLAGLGFTQNTLEAVYADGQWNALLEKLAELKRPDADPDVVRSVVPQAVDPAGQLRQMIAALRQYGYFLEGRDPNYGPALAELQGADDDESETPLYVVTNLYGQADGFDGFIERGEWTLLYDSDTALNQLVREMRPGDIIAMRDYLPNRRDVPFDSKGKLVSAMRFRAIGTVTRQRDDGIGVDVDWHVLPTPRTWYFYTYGKAVWRPPLTSPSAAQLRDFLLEDVPQDFDWFIERWWPAKPAIRIRNNVLADLRKLFLEKHPDFSTFAETKTFQAGEGGYKNALIERAAILIAESPEGDDAGLGAALLDLAIGKSGLPSNLIDWRTAKLVETVREAEPGLIERATGELARSEDAMAAVIAWVDLLWPAFQSAALEGNPYAESRNVPTIVRALVDPAGMFPIRSRPTDNASMMLTGKWAFPSQPLATDDLAGVMGLADALMDRLREWGWEPRDYWDVQGFIWETCQKRIEAKSLDRDEVQEPLGEGPYWFVGAAFGGKEDQLDRFLAQGVWEIHTPSDKHREQVLRMAPGERIAIKAAYVRKKDLPFDNQERIVSCMSIKATGTITGNPGDGERVTVKWDPAQEPREWYHYTYQPTIWEVYPSKEMGRRLIEFAFHGREQDIPWFMANISNWKDLAVAAPEVVRDPVSYDPVNLVLYGPPGTGKTYATMGAAVRLCLGLTQNDPLICNPARREELREIYAGLRESGQIGFVTFHQNFSYEDFVEGMRPKALPGGGFTLEAVPGIFRIMAEAASKSAEEHVLVIDEVNRANVSKVFGELITLIEPDKRQGMDEQLTLALPYSREAFSVPPNLHIIGTMNTADRSIALLDTALRRRFRFEEIAPQPELLGENVDGVPMAAVLRAINDRIEYLIDRDHRIGHAFFIRCKTRAAIDAAMRDKVIPLLQEYFFEDWSRIAAVVGKGFIEERKLAPPPGLDFAEAKRSWQVRKAFLPDAYDILLGNVRVQQAEAEVLEVMVTAEEQ</sequence>
<feature type="domain" description="AAA+ ATPase" evidence="1">
    <location>
        <begin position="686"/>
        <end position="881"/>
    </location>
</feature>
<dbReference type="InterPro" id="IPR052934">
    <property type="entry name" value="Methyl-DNA_Rec/Restrict_Enz"/>
</dbReference>
<dbReference type="EMBL" id="JACHOA010000012">
    <property type="protein sequence ID" value="MBB4615775.1"/>
    <property type="molecule type" value="Genomic_DNA"/>
</dbReference>
<comment type="caution">
    <text evidence="2">The sequence shown here is derived from an EMBL/GenBank/DDBJ whole genome shotgun (WGS) entry which is preliminary data.</text>
</comment>
<dbReference type="Proteomes" id="UP000538566">
    <property type="component" value="Unassembled WGS sequence"/>
</dbReference>
<dbReference type="Pfam" id="PF07728">
    <property type="entry name" value="AAA_5"/>
    <property type="match status" value="1"/>
</dbReference>
<gene>
    <name evidence="2" type="ORF">GGR37_004079</name>
</gene>
<organism evidence="2 3">
    <name type="scientific">Novosphingobium taihuense</name>
    <dbReference type="NCBI Taxonomy" id="260085"/>
    <lineage>
        <taxon>Bacteria</taxon>
        <taxon>Pseudomonadati</taxon>
        <taxon>Pseudomonadota</taxon>
        <taxon>Alphaproteobacteria</taxon>
        <taxon>Sphingomonadales</taxon>
        <taxon>Sphingomonadaceae</taxon>
        <taxon>Novosphingobium</taxon>
    </lineage>
</organism>
<evidence type="ECO:0000313" key="3">
    <source>
        <dbReference type="Proteomes" id="UP000538566"/>
    </source>
</evidence>
<reference evidence="2 3" key="1">
    <citation type="submission" date="2020-08" db="EMBL/GenBank/DDBJ databases">
        <title>Genomic Encyclopedia of Type Strains, Phase IV (KMG-IV): sequencing the most valuable type-strain genomes for metagenomic binning, comparative biology and taxonomic classification.</title>
        <authorList>
            <person name="Goeker M."/>
        </authorList>
    </citation>
    <scope>NUCLEOTIDE SEQUENCE [LARGE SCALE GENOMIC DNA]</scope>
    <source>
        <strain evidence="2 3">DSM 17507</strain>
    </source>
</reference>
<dbReference type="InterPro" id="IPR011704">
    <property type="entry name" value="ATPase_dyneun-rel_AAA"/>
</dbReference>
<dbReference type="PANTHER" id="PTHR37291">
    <property type="entry name" value="5-METHYLCYTOSINE-SPECIFIC RESTRICTION ENZYME B"/>
    <property type="match status" value="1"/>
</dbReference>
<name>A0A7W7AEW2_9SPHN</name>
<evidence type="ECO:0000259" key="1">
    <source>
        <dbReference type="SMART" id="SM00382"/>
    </source>
</evidence>
<keyword evidence="3" id="KW-1185">Reference proteome</keyword>
<dbReference type="PANTHER" id="PTHR37291:SF1">
    <property type="entry name" value="TYPE IV METHYL-DIRECTED RESTRICTION ENZYME ECOKMCRB SUBUNIT"/>
    <property type="match status" value="1"/>
</dbReference>
<dbReference type="Gene3D" id="3.40.50.300">
    <property type="entry name" value="P-loop containing nucleotide triphosphate hydrolases"/>
    <property type="match status" value="1"/>
</dbReference>
<dbReference type="InterPro" id="IPR027417">
    <property type="entry name" value="P-loop_NTPase"/>
</dbReference>
<accession>A0A7W7AEW2</accession>